<dbReference type="EMBL" id="DF820464">
    <property type="protein sequence ID" value="GAK56569.1"/>
    <property type="molecule type" value="Genomic_DNA"/>
</dbReference>
<dbReference type="CDD" id="cd06223">
    <property type="entry name" value="PRTases_typeI"/>
    <property type="match status" value="1"/>
</dbReference>
<dbReference type="InterPro" id="IPR029057">
    <property type="entry name" value="PRTase-like"/>
</dbReference>
<organism evidence="2">
    <name type="scientific">Vecturithrix granuli</name>
    <dbReference type="NCBI Taxonomy" id="1499967"/>
    <lineage>
        <taxon>Bacteria</taxon>
        <taxon>Candidatus Moduliflexota</taxon>
        <taxon>Candidatus Vecturitrichia</taxon>
        <taxon>Candidatus Vecturitrichales</taxon>
        <taxon>Candidatus Vecturitrichaceae</taxon>
        <taxon>Candidatus Vecturithrix</taxon>
    </lineage>
</organism>
<dbReference type="SUPFAM" id="SSF53271">
    <property type="entry name" value="PRTase-like"/>
    <property type="match status" value="1"/>
</dbReference>
<keyword evidence="3" id="KW-1185">Reference proteome</keyword>
<evidence type="ECO:0008006" key="4">
    <source>
        <dbReference type="Google" id="ProtNLM"/>
    </source>
</evidence>
<gene>
    <name evidence="2" type="ORF">U27_03531</name>
</gene>
<dbReference type="InterPro" id="IPR051910">
    <property type="entry name" value="ComF/GntX_DNA_util-trans"/>
</dbReference>
<dbReference type="InterPro" id="IPR000836">
    <property type="entry name" value="PRTase_dom"/>
</dbReference>
<protein>
    <recommendedName>
        <fullName evidence="4">ComF family protein</fullName>
    </recommendedName>
</protein>
<dbReference type="PANTHER" id="PTHR47505">
    <property type="entry name" value="DNA UTILIZATION PROTEIN YHGH"/>
    <property type="match status" value="1"/>
</dbReference>
<name>A0A081BW64_VECG1</name>
<evidence type="ECO:0000313" key="3">
    <source>
        <dbReference type="Proteomes" id="UP000030661"/>
    </source>
</evidence>
<dbReference type="HOGENOM" id="CLU_099407_0_0_0"/>
<proteinExistence type="inferred from homology"/>
<evidence type="ECO:0000313" key="2">
    <source>
        <dbReference type="EMBL" id="GAK56569.1"/>
    </source>
</evidence>
<dbReference type="STRING" id="1499967.U27_03531"/>
<evidence type="ECO:0000256" key="1">
    <source>
        <dbReference type="ARBA" id="ARBA00008007"/>
    </source>
</evidence>
<accession>A0A081BW64</accession>
<comment type="similarity">
    <text evidence="1">Belongs to the ComF/GntX family.</text>
</comment>
<dbReference type="Gene3D" id="3.40.50.2020">
    <property type="match status" value="1"/>
</dbReference>
<dbReference type="Proteomes" id="UP000030661">
    <property type="component" value="Unassembled WGS sequence"/>
</dbReference>
<reference evidence="2" key="1">
    <citation type="journal article" date="2015" name="PeerJ">
        <title>First genomic representation of candidate bacterial phylum KSB3 points to enhanced environmental sensing as a trigger of wastewater bulking.</title>
        <authorList>
            <person name="Sekiguchi Y."/>
            <person name="Ohashi A."/>
            <person name="Parks D.H."/>
            <person name="Yamauchi T."/>
            <person name="Tyson G.W."/>
            <person name="Hugenholtz P."/>
        </authorList>
    </citation>
    <scope>NUCLEOTIDE SEQUENCE [LARGE SCALE GENOMIC DNA]</scope>
</reference>
<sequence length="193" mass="22115">MTLRKIPLKGNWRAGWALDIHTVSSSPRPDGGFDTVRTEIGEVLYQLKYRYDKKKIAVIAETAAEFIKSLLVYKFLGAIIPIPPSNLERPFQPVLEIALEIGRIISLPVPLDYLIKQKQTIPLKGIEDHESRREQLEGAFHVKDQRFKEKYVLLFDDLYRSGETLMAATDALYKEGKVARVFVVTLTKTRTKR</sequence>
<dbReference type="PANTHER" id="PTHR47505:SF1">
    <property type="entry name" value="DNA UTILIZATION PROTEIN YHGH"/>
    <property type="match status" value="1"/>
</dbReference>
<dbReference type="AlphaFoldDB" id="A0A081BW64"/>